<dbReference type="SUPFAM" id="SSF52091">
    <property type="entry name" value="SpoIIaa-like"/>
    <property type="match status" value="1"/>
</dbReference>
<dbReference type="InterPro" id="IPR002645">
    <property type="entry name" value="STAS_dom"/>
</dbReference>
<evidence type="ECO:0000256" key="2">
    <source>
        <dbReference type="RuleBase" id="RU003749"/>
    </source>
</evidence>
<keyword evidence="5" id="KW-1185">Reference proteome</keyword>
<dbReference type="InParanoid" id="A0A420XQJ7"/>
<evidence type="ECO:0000256" key="1">
    <source>
        <dbReference type="ARBA" id="ARBA00009013"/>
    </source>
</evidence>
<dbReference type="CDD" id="cd07043">
    <property type="entry name" value="STAS_anti-anti-sigma_factors"/>
    <property type="match status" value="1"/>
</dbReference>
<dbReference type="NCBIfam" id="TIGR00377">
    <property type="entry name" value="ant_ant_sig"/>
    <property type="match status" value="1"/>
</dbReference>
<dbReference type="RefSeq" id="WP_121193285.1">
    <property type="nucleotide sequence ID" value="NZ_RBWV01000011.1"/>
</dbReference>
<comment type="caution">
    <text evidence="4">The sequence shown here is derived from an EMBL/GenBank/DDBJ whole genome shotgun (WGS) entry which is preliminary data.</text>
</comment>
<dbReference type="GO" id="GO:0043856">
    <property type="term" value="F:anti-sigma factor antagonist activity"/>
    <property type="evidence" value="ECO:0007669"/>
    <property type="project" value="InterPro"/>
</dbReference>
<organism evidence="4 5">
    <name type="scientific">Motilibacter peucedani</name>
    <dbReference type="NCBI Taxonomy" id="598650"/>
    <lineage>
        <taxon>Bacteria</taxon>
        <taxon>Bacillati</taxon>
        <taxon>Actinomycetota</taxon>
        <taxon>Actinomycetes</taxon>
        <taxon>Motilibacterales</taxon>
        <taxon>Motilibacteraceae</taxon>
        <taxon>Motilibacter</taxon>
    </lineage>
</organism>
<dbReference type="PANTHER" id="PTHR33495">
    <property type="entry name" value="ANTI-SIGMA FACTOR ANTAGONIST TM_1081-RELATED-RELATED"/>
    <property type="match status" value="1"/>
</dbReference>
<dbReference type="EMBL" id="RBWV01000011">
    <property type="protein sequence ID" value="RKS75525.1"/>
    <property type="molecule type" value="Genomic_DNA"/>
</dbReference>
<accession>A0A420XQJ7</accession>
<dbReference type="FunCoup" id="A0A420XQJ7">
    <property type="interactions" value="1"/>
</dbReference>
<dbReference type="AlphaFoldDB" id="A0A420XQJ7"/>
<dbReference type="PROSITE" id="PS50801">
    <property type="entry name" value="STAS"/>
    <property type="match status" value="1"/>
</dbReference>
<dbReference type="OrthoDB" id="9793697at2"/>
<dbReference type="InterPro" id="IPR003658">
    <property type="entry name" value="Anti-sigma_ant"/>
</dbReference>
<evidence type="ECO:0000313" key="5">
    <source>
        <dbReference type="Proteomes" id="UP000281955"/>
    </source>
</evidence>
<dbReference type="Proteomes" id="UP000281955">
    <property type="component" value="Unassembled WGS sequence"/>
</dbReference>
<evidence type="ECO:0000259" key="3">
    <source>
        <dbReference type="PROSITE" id="PS50801"/>
    </source>
</evidence>
<dbReference type="InterPro" id="IPR036513">
    <property type="entry name" value="STAS_dom_sf"/>
</dbReference>
<dbReference type="Gene3D" id="3.30.750.24">
    <property type="entry name" value="STAS domain"/>
    <property type="match status" value="1"/>
</dbReference>
<dbReference type="Pfam" id="PF01740">
    <property type="entry name" value="STAS"/>
    <property type="match status" value="1"/>
</dbReference>
<evidence type="ECO:0000313" key="4">
    <source>
        <dbReference type="EMBL" id="RKS75525.1"/>
    </source>
</evidence>
<reference evidence="4 5" key="1">
    <citation type="submission" date="2018-10" db="EMBL/GenBank/DDBJ databases">
        <title>Genomic Encyclopedia of Archaeal and Bacterial Type Strains, Phase II (KMG-II): from individual species to whole genera.</title>
        <authorList>
            <person name="Goeker M."/>
        </authorList>
    </citation>
    <scope>NUCLEOTIDE SEQUENCE [LARGE SCALE GENOMIC DNA]</scope>
    <source>
        <strain evidence="4 5">RP-AC37</strain>
    </source>
</reference>
<feature type="domain" description="STAS" evidence="3">
    <location>
        <begin position="3"/>
        <end position="112"/>
    </location>
</feature>
<proteinExistence type="inferred from homology"/>
<sequence>MDPTISSRSEGGVIIVEATGELDTHAAPRLLGTLRDLSTQGRQRVVVDLTGVTFVDSAALGVLIGARKRARLGDGELHLVVTHPHVLRLLHMTGLHKVFDVHGTVDAALAAVQATAADAPAHRSGV</sequence>
<dbReference type="PANTHER" id="PTHR33495:SF2">
    <property type="entry name" value="ANTI-SIGMA FACTOR ANTAGONIST TM_1081-RELATED"/>
    <property type="match status" value="1"/>
</dbReference>
<protein>
    <recommendedName>
        <fullName evidence="2">Anti-sigma factor antagonist</fullName>
    </recommendedName>
</protein>
<gene>
    <name evidence="4" type="ORF">CLV35_1995</name>
</gene>
<comment type="similarity">
    <text evidence="1 2">Belongs to the anti-sigma-factor antagonist family.</text>
</comment>
<name>A0A420XQJ7_9ACTN</name>